<dbReference type="PANTHER" id="PTHR47129">
    <property type="entry name" value="QUINONE OXIDOREDUCTASE 2"/>
    <property type="match status" value="1"/>
</dbReference>
<comment type="caution">
    <text evidence="2">The sequence shown here is derived from an EMBL/GenBank/DDBJ whole genome shotgun (WGS) entry which is preliminary data.</text>
</comment>
<dbReference type="InterPro" id="IPR036291">
    <property type="entry name" value="NAD(P)-bd_dom_sf"/>
</dbReference>
<evidence type="ECO:0000313" key="2">
    <source>
        <dbReference type="EMBL" id="GAA3763336.1"/>
    </source>
</evidence>
<dbReference type="SUPFAM" id="SSF51735">
    <property type="entry name" value="NAD(P)-binding Rossmann-fold domains"/>
    <property type="match status" value="1"/>
</dbReference>
<dbReference type="Proteomes" id="UP001499884">
    <property type="component" value="Unassembled WGS sequence"/>
</dbReference>
<sequence>MDAMSIVITGATGHLGRRVVADLLAAGVPADGITAVARTKEKAESLTAAGVRVHIADYDDPASFEGAFHPGDRVLLISGTDIGRRAPQHAVVIDAAKTAGVAQLAYTGVLGGPKADFLLAADHRETERLILESGLPYTFLRNGWYTEAPTIVGDLGGVLERGEITSSTVPGARIAAAPRADFAEAAAHVLREDGHLGRAYELSGDTAWTMDEIAEELSRQSGRTVVHRRLTPEEQKAAYVGAGLPEGFAEVLVDVDAAINRGLLAPTPGDLARLLGRPTTPLAESVRTALAELG</sequence>
<gene>
    <name evidence="2" type="ORF">GCM10023082_65880</name>
</gene>
<evidence type="ECO:0000313" key="3">
    <source>
        <dbReference type="Proteomes" id="UP001499884"/>
    </source>
</evidence>
<proteinExistence type="predicted"/>
<reference evidence="3" key="1">
    <citation type="journal article" date="2019" name="Int. J. Syst. Evol. Microbiol.">
        <title>The Global Catalogue of Microorganisms (GCM) 10K type strain sequencing project: providing services to taxonomists for standard genome sequencing and annotation.</title>
        <authorList>
            <consortium name="The Broad Institute Genomics Platform"/>
            <consortium name="The Broad Institute Genome Sequencing Center for Infectious Disease"/>
            <person name="Wu L."/>
            <person name="Ma J."/>
        </authorList>
    </citation>
    <scope>NUCLEOTIDE SEQUENCE [LARGE SCALE GENOMIC DNA]</scope>
    <source>
        <strain evidence="3">JCM 30846</strain>
    </source>
</reference>
<organism evidence="2 3">
    <name type="scientific">Streptomyces tremellae</name>
    <dbReference type="NCBI Taxonomy" id="1124239"/>
    <lineage>
        <taxon>Bacteria</taxon>
        <taxon>Bacillati</taxon>
        <taxon>Actinomycetota</taxon>
        <taxon>Actinomycetes</taxon>
        <taxon>Kitasatosporales</taxon>
        <taxon>Streptomycetaceae</taxon>
        <taxon>Streptomyces</taxon>
    </lineage>
</organism>
<feature type="domain" description="NAD(P)-binding" evidence="1">
    <location>
        <begin position="10"/>
        <end position="191"/>
    </location>
</feature>
<dbReference type="PANTHER" id="PTHR47129:SF1">
    <property type="entry name" value="NMRA-LIKE DOMAIN-CONTAINING PROTEIN"/>
    <property type="match status" value="1"/>
</dbReference>
<dbReference type="Gene3D" id="3.40.50.720">
    <property type="entry name" value="NAD(P)-binding Rossmann-like Domain"/>
    <property type="match status" value="1"/>
</dbReference>
<name>A0ABP7GHH3_9ACTN</name>
<dbReference type="EMBL" id="BAABEP010000108">
    <property type="protein sequence ID" value="GAA3763336.1"/>
    <property type="molecule type" value="Genomic_DNA"/>
</dbReference>
<protein>
    <submittedName>
        <fullName evidence="2">SDR family oxidoreductase</fullName>
    </submittedName>
</protein>
<accession>A0ABP7GHH3</accession>
<dbReference type="Pfam" id="PF13460">
    <property type="entry name" value="NAD_binding_10"/>
    <property type="match status" value="1"/>
</dbReference>
<dbReference type="InterPro" id="IPR052718">
    <property type="entry name" value="NmrA-type_oxidoreductase"/>
</dbReference>
<keyword evidence="3" id="KW-1185">Reference proteome</keyword>
<dbReference type="Gene3D" id="3.90.25.10">
    <property type="entry name" value="UDP-galactose 4-epimerase, domain 1"/>
    <property type="match status" value="1"/>
</dbReference>
<evidence type="ECO:0000259" key="1">
    <source>
        <dbReference type="Pfam" id="PF13460"/>
    </source>
</evidence>
<dbReference type="CDD" id="cd05269">
    <property type="entry name" value="TMR_SDR_a"/>
    <property type="match status" value="1"/>
</dbReference>
<dbReference type="InterPro" id="IPR016040">
    <property type="entry name" value="NAD(P)-bd_dom"/>
</dbReference>